<dbReference type="PANTHER" id="PTHR11088">
    <property type="entry name" value="TRNA DIMETHYLALLYLTRANSFERASE"/>
    <property type="match status" value="1"/>
</dbReference>
<protein>
    <recommendedName>
        <fullName evidence="10">tRNA dimethylallyltransferase</fullName>
        <ecNumber evidence="10">2.5.1.75</ecNumber>
    </recommendedName>
    <alternativeName>
        <fullName evidence="10">Dimethylallyl diphosphate:tRNA dimethylallyltransferase</fullName>
        <shortName evidence="10">DMAPP:tRNA dimethylallyltransferase</shortName>
        <shortName evidence="10">DMATase</shortName>
    </alternativeName>
    <alternativeName>
        <fullName evidence="10">Isopentenyl-diphosphate:tRNA isopentenyltransferase</fullName>
        <shortName evidence="10">IPP transferase</shortName>
        <shortName evidence="10">IPPT</shortName>
        <shortName evidence="10">IPTase</shortName>
    </alternativeName>
</protein>
<comment type="function">
    <text evidence="2 10 12">Catalyzes the transfer of a dimethylallyl group onto the adenine at position 37 in tRNAs that read codons beginning with uridine, leading to the formation of N6-(dimethylallyl)adenosine (i(6)A).</text>
</comment>
<keyword evidence="15" id="KW-1185">Reference proteome</keyword>
<keyword evidence="8 10" id="KW-0460">Magnesium</keyword>
<keyword evidence="7 10" id="KW-0067">ATP-binding</keyword>
<accession>A0A317EJ36</accession>
<dbReference type="Gene3D" id="3.40.50.300">
    <property type="entry name" value="P-loop containing nucleotide triphosphate hydrolases"/>
    <property type="match status" value="1"/>
</dbReference>
<dbReference type="GO" id="GO:0006400">
    <property type="term" value="P:tRNA modification"/>
    <property type="evidence" value="ECO:0007669"/>
    <property type="project" value="TreeGrafter"/>
</dbReference>
<evidence type="ECO:0000256" key="4">
    <source>
        <dbReference type="ARBA" id="ARBA00022679"/>
    </source>
</evidence>
<dbReference type="RefSeq" id="WP_109927144.1">
    <property type="nucleotide sequence ID" value="NZ_QGNZ01000004.1"/>
</dbReference>
<dbReference type="GO" id="GO:0005524">
    <property type="term" value="F:ATP binding"/>
    <property type="evidence" value="ECO:0007669"/>
    <property type="project" value="UniProtKB-UniRule"/>
</dbReference>
<evidence type="ECO:0000256" key="1">
    <source>
        <dbReference type="ARBA" id="ARBA00001946"/>
    </source>
</evidence>
<gene>
    <name evidence="10" type="primary">miaA</name>
    <name evidence="14" type="ORF">DHW03_17620</name>
</gene>
<dbReference type="AlphaFoldDB" id="A0A317EJ36"/>
<dbReference type="NCBIfam" id="TIGR00174">
    <property type="entry name" value="miaA"/>
    <property type="match status" value="1"/>
</dbReference>
<evidence type="ECO:0000256" key="13">
    <source>
        <dbReference type="RuleBase" id="RU003785"/>
    </source>
</evidence>
<feature type="region of interest" description="Interaction with substrate tRNA" evidence="10">
    <location>
        <begin position="168"/>
        <end position="172"/>
    </location>
</feature>
<dbReference type="PANTHER" id="PTHR11088:SF60">
    <property type="entry name" value="TRNA DIMETHYLALLYLTRANSFERASE"/>
    <property type="match status" value="1"/>
</dbReference>
<dbReference type="InterPro" id="IPR027417">
    <property type="entry name" value="P-loop_NTPase"/>
</dbReference>
<evidence type="ECO:0000256" key="11">
    <source>
        <dbReference type="RuleBase" id="RU003783"/>
    </source>
</evidence>
<dbReference type="EMBL" id="QGNZ01000004">
    <property type="protein sequence ID" value="PWS26584.1"/>
    <property type="molecule type" value="Genomic_DNA"/>
</dbReference>
<dbReference type="HAMAP" id="MF_00185">
    <property type="entry name" value="IPP_trans"/>
    <property type="match status" value="1"/>
</dbReference>
<feature type="binding site" evidence="10">
    <location>
        <begin position="19"/>
        <end position="26"/>
    </location>
    <ligand>
        <name>ATP</name>
        <dbReference type="ChEBI" id="CHEBI:30616"/>
    </ligand>
</feature>
<evidence type="ECO:0000256" key="2">
    <source>
        <dbReference type="ARBA" id="ARBA00003213"/>
    </source>
</evidence>
<comment type="cofactor">
    <cofactor evidence="1 10">
        <name>Mg(2+)</name>
        <dbReference type="ChEBI" id="CHEBI:18420"/>
    </cofactor>
</comment>
<feature type="site" description="Interaction with substrate tRNA" evidence="10">
    <location>
        <position position="110"/>
    </location>
</feature>
<dbReference type="Pfam" id="PF01715">
    <property type="entry name" value="IPPT"/>
    <property type="match status" value="1"/>
</dbReference>
<comment type="subunit">
    <text evidence="10">Monomer.</text>
</comment>
<feature type="binding site" evidence="10">
    <location>
        <begin position="21"/>
        <end position="26"/>
    </location>
    <ligand>
        <name>substrate</name>
    </ligand>
</feature>
<dbReference type="GO" id="GO:0052381">
    <property type="term" value="F:tRNA dimethylallyltransferase activity"/>
    <property type="evidence" value="ECO:0007669"/>
    <property type="project" value="UniProtKB-UniRule"/>
</dbReference>
<feature type="site" description="Interaction with substrate tRNA" evidence="10">
    <location>
        <position position="132"/>
    </location>
</feature>
<comment type="catalytic activity">
    <reaction evidence="9 10 11">
        <text>adenosine(37) in tRNA + dimethylallyl diphosphate = N(6)-dimethylallyladenosine(37) in tRNA + diphosphate</text>
        <dbReference type="Rhea" id="RHEA:26482"/>
        <dbReference type="Rhea" id="RHEA-COMP:10162"/>
        <dbReference type="Rhea" id="RHEA-COMP:10375"/>
        <dbReference type="ChEBI" id="CHEBI:33019"/>
        <dbReference type="ChEBI" id="CHEBI:57623"/>
        <dbReference type="ChEBI" id="CHEBI:74411"/>
        <dbReference type="ChEBI" id="CHEBI:74415"/>
        <dbReference type="EC" id="2.5.1.75"/>
    </reaction>
</comment>
<dbReference type="Proteomes" id="UP000245379">
    <property type="component" value="Unassembled WGS sequence"/>
</dbReference>
<comment type="caution">
    <text evidence="10">Lacks conserved residue(s) required for the propagation of feature annotation.</text>
</comment>
<feature type="region of interest" description="Interaction with substrate tRNA" evidence="10">
    <location>
        <begin position="44"/>
        <end position="47"/>
    </location>
</feature>
<evidence type="ECO:0000313" key="14">
    <source>
        <dbReference type="EMBL" id="PWS26584.1"/>
    </source>
</evidence>
<evidence type="ECO:0000256" key="8">
    <source>
        <dbReference type="ARBA" id="ARBA00022842"/>
    </source>
</evidence>
<dbReference type="OrthoDB" id="9776390at2"/>
<dbReference type="InterPro" id="IPR018022">
    <property type="entry name" value="IPT"/>
</dbReference>
<organism evidence="14 15">
    <name type="scientific">Pedobacter yonginense</name>
    <dbReference type="NCBI Taxonomy" id="651869"/>
    <lineage>
        <taxon>Bacteria</taxon>
        <taxon>Pseudomonadati</taxon>
        <taxon>Bacteroidota</taxon>
        <taxon>Sphingobacteriia</taxon>
        <taxon>Sphingobacteriales</taxon>
        <taxon>Sphingobacteriaceae</taxon>
        <taxon>Pedobacter</taxon>
    </lineage>
</organism>
<evidence type="ECO:0000313" key="15">
    <source>
        <dbReference type="Proteomes" id="UP000245379"/>
    </source>
</evidence>
<name>A0A317EJ36_9SPHI</name>
<evidence type="ECO:0000256" key="9">
    <source>
        <dbReference type="ARBA" id="ARBA00049563"/>
    </source>
</evidence>
<reference evidence="14 15" key="1">
    <citation type="submission" date="2018-05" db="EMBL/GenBank/DDBJ databases">
        <title>Pedobacter paludis sp. nov., isolated from wetland soil.</title>
        <authorList>
            <person name="Zhang Y."/>
            <person name="Wang G."/>
        </authorList>
    </citation>
    <scope>NUCLEOTIDE SEQUENCE [LARGE SCALE GENOMIC DNA]</scope>
    <source>
        <strain evidence="14 15">KCTC22721</strain>
    </source>
</reference>
<dbReference type="Gene3D" id="1.10.20.140">
    <property type="match status" value="1"/>
</dbReference>
<keyword evidence="5 10" id="KW-0819">tRNA processing</keyword>
<keyword evidence="6 10" id="KW-0547">Nucleotide-binding</keyword>
<sequence>MPTDNLKPKKAKTLISVVGPTAIGKTALAIELGRYFNTEIISADSRQFFKEMEIGTAKPNQEELASVKHHFINSHSVEKLFSTGDFEVEALETLQAIFTDRDTAIIVGGSGLYVNAVLNGLDEMPEIDLKIREQLNAQFENEGIEVIQKKLEQVDPEYFNKVDQNNPQRMIRGLEVFLSTGRKLSSMLSAQKKDRPFNIIKIGLNTDRATLYNQINHRVDKMMERGLLEEVKGLIPFRKYNALNTVGYSELFDYVDEKVSLADAIAAIKQNTRRFAKRQLTWFRKDEEINWFEPDEKEQIIAFIKKQL</sequence>
<proteinExistence type="inferred from homology"/>
<comment type="caution">
    <text evidence="14">The sequence shown here is derived from an EMBL/GenBank/DDBJ whole genome shotgun (WGS) entry which is preliminary data.</text>
</comment>
<evidence type="ECO:0000256" key="5">
    <source>
        <dbReference type="ARBA" id="ARBA00022694"/>
    </source>
</evidence>
<dbReference type="SUPFAM" id="SSF52540">
    <property type="entry name" value="P-loop containing nucleoside triphosphate hydrolases"/>
    <property type="match status" value="1"/>
</dbReference>
<dbReference type="EC" id="2.5.1.75" evidence="10"/>
<evidence type="ECO:0000256" key="10">
    <source>
        <dbReference type="HAMAP-Rule" id="MF_00185"/>
    </source>
</evidence>
<dbReference type="InterPro" id="IPR039657">
    <property type="entry name" value="Dimethylallyltransferase"/>
</dbReference>
<keyword evidence="4 10" id="KW-0808">Transferase</keyword>
<evidence type="ECO:0000256" key="7">
    <source>
        <dbReference type="ARBA" id="ARBA00022840"/>
    </source>
</evidence>
<evidence type="ECO:0000256" key="3">
    <source>
        <dbReference type="ARBA" id="ARBA00005842"/>
    </source>
</evidence>
<evidence type="ECO:0000256" key="6">
    <source>
        <dbReference type="ARBA" id="ARBA00022741"/>
    </source>
</evidence>
<evidence type="ECO:0000256" key="12">
    <source>
        <dbReference type="RuleBase" id="RU003784"/>
    </source>
</evidence>
<comment type="similarity">
    <text evidence="3 10 13">Belongs to the IPP transferase family.</text>
</comment>